<dbReference type="GO" id="GO:0160147">
    <property type="term" value="F:tRNA pseudouridine(38-40) synthase activity"/>
    <property type="evidence" value="ECO:0007669"/>
    <property type="project" value="UniProtKB-EC"/>
</dbReference>
<protein>
    <recommendedName>
        <fullName evidence="4">tRNA pseudouridine synthase A</fullName>
        <ecNumber evidence="4">5.4.99.12</ecNumber>
    </recommendedName>
    <alternativeName>
        <fullName evidence="4">tRNA pseudouridine(38-40) synthase</fullName>
    </alternativeName>
    <alternativeName>
        <fullName evidence="4">tRNA pseudouridylate synthase I</fullName>
    </alternativeName>
    <alternativeName>
        <fullName evidence="4">tRNA-uridine isomerase I</fullName>
    </alternativeName>
</protein>
<dbReference type="NCBIfam" id="TIGR00071">
    <property type="entry name" value="hisT_truA"/>
    <property type="match status" value="1"/>
</dbReference>
<dbReference type="InterPro" id="IPR020095">
    <property type="entry name" value="PsdUridine_synth_TruA_C"/>
</dbReference>
<evidence type="ECO:0000256" key="6">
    <source>
        <dbReference type="PIRSR" id="PIRSR001430-2"/>
    </source>
</evidence>
<name>D3UH26_HELM1</name>
<dbReference type="CDD" id="cd02570">
    <property type="entry name" value="PseudoU_synth_EcTruA"/>
    <property type="match status" value="1"/>
</dbReference>
<feature type="domain" description="Pseudouridine synthase I TruA alpha/beta" evidence="8">
    <location>
        <begin position="141"/>
        <end position="245"/>
    </location>
</feature>
<dbReference type="PIRSF" id="PIRSF001430">
    <property type="entry name" value="tRNA_psdUrid_synth"/>
    <property type="match status" value="1"/>
</dbReference>
<reference evidence="9 10" key="1">
    <citation type="journal article" date="2010" name="BMC Genomics">
        <title>Comparative genomics and proteomics of Helicobacter mustelae, an ulcerogenic and carcinogenic gastric pathogen.</title>
        <authorList>
            <person name="O'Toole P.W."/>
            <person name="Snelling W.J."/>
            <person name="Canchaya C."/>
            <person name="Forde B.M."/>
            <person name="Hardie K.R."/>
            <person name="Josenhans C."/>
            <person name="Graham R.L.J."/>
            <person name="McMullan G."/>
            <person name="Parkhill J."/>
            <person name="Belda E."/>
            <person name="Bentley S.D."/>
        </authorList>
    </citation>
    <scope>NUCLEOTIDE SEQUENCE [LARGE SCALE GENOMIC DNA]</scope>
    <source>
        <strain evidence="10">ATCC 43772 / LMG 18044 / NCTC 12198 / 12198</strain>
    </source>
</reference>
<evidence type="ECO:0000256" key="5">
    <source>
        <dbReference type="PIRSR" id="PIRSR001430-1"/>
    </source>
</evidence>
<sequence>MMFIAAKIAYDGSKFFGFAKQDDGHKSVVQALEFALKSLGITSNIIGAGRTDRGVHATGQVIRVEIPDFWELERLRNLLNQKLHPSIFLRRIWRVEASFHPRFSAKKREYRYIFGNYLGNVWMASYVSWERYGDKKRISEALNLFVGKRDFGYFCKSGSDNKTTIRQIYHTRLYTHQIFKHDYLVACIQANGFLYGQIRLMMGAVLAYSRKELTYEELELQVLAKKRFYSIPASPNGLYLSKIFY</sequence>
<dbReference type="Gene3D" id="3.30.70.580">
    <property type="entry name" value="Pseudouridine synthase I, catalytic domain, N-terminal subdomain"/>
    <property type="match status" value="1"/>
</dbReference>
<keyword evidence="2 4" id="KW-0819">tRNA processing</keyword>
<dbReference type="Pfam" id="PF01416">
    <property type="entry name" value="PseudoU_synth_1"/>
    <property type="match status" value="2"/>
</dbReference>
<accession>D3UH26</accession>
<evidence type="ECO:0000256" key="1">
    <source>
        <dbReference type="ARBA" id="ARBA00009375"/>
    </source>
</evidence>
<dbReference type="EC" id="5.4.99.12" evidence="4"/>
<keyword evidence="9" id="KW-0456">Lyase</keyword>
<keyword evidence="10" id="KW-1185">Reference proteome</keyword>
<gene>
    <name evidence="4 9" type="primary">truA</name>
    <name evidence="9" type="ordered locus">HMU05370</name>
</gene>
<organism evidence="9 10">
    <name type="scientific">Helicobacter mustelae (strain ATCC 43772 / CCUG 25715 / CIP 103759 / LMG 18044 / NCTC 12198 / R85-136P)</name>
    <name type="common">Campylobacter mustelae</name>
    <dbReference type="NCBI Taxonomy" id="679897"/>
    <lineage>
        <taxon>Bacteria</taxon>
        <taxon>Pseudomonadati</taxon>
        <taxon>Campylobacterota</taxon>
        <taxon>Epsilonproteobacteria</taxon>
        <taxon>Campylobacterales</taxon>
        <taxon>Helicobacteraceae</taxon>
        <taxon>Helicobacter</taxon>
    </lineage>
</organism>
<dbReference type="GO" id="GO:0016829">
    <property type="term" value="F:lyase activity"/>
    <property type="evidence" value="ECO:0007669"/>
    <property type="project" value="UniProtKB-KW"/>
</dbReference>
<dbReference type="InterPro" id="IPR020094">
    <property type="entry name" value="TruA/RsuA/RluB/E/F_N"/>
</dbReference>
<keyword evidence="3 4" id="KW-0413">Isomerase</keyword>
<proteinExistence type="inferred from homology"/>
<feature type="active site" description="Nucleophile" evidence="4 5">
    <location>
        <position position="52"/>
    </location>
</feature>
<dbReference type="KEGG" id="hms:HMU05370"/>
<dbReference type="EMBL" id="FN555004">
    <property type="protein sequence ID" value="CBG39798.1"/>
    <property type="molecule type" value="Genomic_DNA"/>
</dbReference>
<comment type="similarity">
    <text evidence="1 4 7">Belongs to the tRNA pseudouridine synthase TruA family.</text>
</comment>
<dbReference type="GO" id="GO:0031119">
    <property type="term" value="P:tRNA pseudouridine synthesis"/>
    <property type="evidence" value="ECO:0007669"/>
    <property type="project" value="UniProtKB-UniRule"/>
</dbReference>
<dbReference type="GO" id="GO:0003723">
    <property type="term" value="F:RNA binding"/>
    <property type="evidence" value="ECO:0007669"/>
    <property type="project" value="InterPro"/>
</dbReference>
<dbReference type="InterPro" id="IPR001406">
    <property type="entry name" value="PsdUridine_synth_TruA"/>
</dbReference>
<feature type="domain" description="Pseudouridine synthase I TruA alpha/beta" evidence="8">
    <location>
        <begin position="8"/>
        <end position="103"/>
    </location>
</feature>
<dbReference type="InterPro" id="IPR020097">
    <property type="entry name" value="PsdUridine_synth_TruA_a/b_dom"/>
</dbReference>
<comment type="caution">
    <text evidence="4">Lacks conserved residue(s) required for the propagation of feature annotation.</text>
</comment>
<dbReference type="InterPro" id="IPR020103">
    <property type="entry name" value="PsdUridine_synth_cat_dom_sf"/>
</dbReference>
<dbReference type="AlphaFoldDB" id="D3UH26"/>
<evidence type="ECO:0000256" key="3">
    <source>
        <dbReference type="ARBA" id="ARBA00023235"/>
    </source>
</evidence>
<dbReference type="Proteomes" id="UP000001522">
    <property type="component" value="Chromosome"/>
</dbReference>
<comment type="catalytic activity">
    <reaction evidence="4 7">
        <text>uridine(38/39/40) in tRNA = pseudouridine(38/39/40) in tRNA</text>
        <dbReference type="Rhea" id="RHEA:22376"/>
        <dbReference type="Rhea" id="RHEA-COMP:10085"/>
        <dbReference type="Rhea" id="RHEA-COMP:10087"/>
        <dbReference type="ChEBI" id="CHEBI:65314"/>
        <dbReference type="ChEBI" id="CHEBI:65315"/>
        <dbReference type="EC" id="5.4.99.12"/>
    </reaction>
</comment>
<dbReference type="HAMAP" id="MF_00171">
    <property type="entry name" value="TruA"/>
    <property type="match status" value="1"/>
</dbReference>
<feature type="binding site" evidence="4 6">
    <location>
        <position position="110"/>
    </location>
    <ligand>
        <name>substrate</name>
    </ligand>
</feature>
<evidence type="ECO:0000256" key="2">
    <source>
        <dbReference type="ARBA" id="ARBA00022694"/>
    </source>
</evidence>
<dbReference type="Gene3D" id="3.30.70.660">
    <property type="entry name" value="Pseudouridine synthase I, catalytic domain, C-terminal subdomain"/>
    <property type="match status" value="1"/>
</dbReference>
<evidence type="ECO:0000313" key="10">
    <source>
        <dbReference type="Proteomes" id="UP000001522"/>
    </source>
</evidence>
<dbReference type="PANTHER" id="PTHR11142:SF0">
    <property type="entry name" value="TRNA PSEUDOURIDINE SYNTHASE-LIKE 1"/>
    <property type="match status" value="1"/>
</dbReference>
<evidence type="ECO:0000256" key="4">
    <source>
        <dbReference type="HAMAP-Rule" id="MF_00171"/>
    </source>
</evidence>
<comment type="function">
    <text evidence="4">Formation of pseudouridine at positions 38, 39 and 40 in the anticodon stem and loop of transfer RNAs.</text>
</comment>
<dbReference type="STRING" id="679897.HMU05370"/>
<comment type="subunit">
    <text evidence="4">Homodimer.</text>
</comment>
<dbReference type="PANTHER" id="PTHR11142">
    <property type="entry name" value="PSEUDOURIDYLATE SYNTHASE"/>
    <property type="match status" value="1"/>
</dbReference>
<evidence type="ECO:0000256" key="7">
    <source>
        <dbReference type="RuleBase" id="RU003792"/>
    </source>
</evidence>
<evidence type="ECO:0000259" key="8">
    <source>
        <dbReference type="Pfam" id="PF01416"/>
    </source>
</evidence>
<dbReference type="eggNOG" id="COG0101">
    <property type="taxonomic scope" value="Bacteria"/>
</dbReference>
<evidence type="ECO:0000313" key="9">
    <source>
        <dbReference type="EMBL" id="CBG39798.1"/>
    </source>
</evidence>
<dbReference type="HOGENOM" id="CLU_014673_0_1_7"/>
<dbReference type="SUPFAM" id="SSF55120">
    <property type="entry name" value="Pseudouridine synthase"/>
    <property type="match status" value="1"/>
</dbReference>